<feature type="domain" description="Restriction endonuclease type I HsdR N-terminal" evidence="1">
    <location>
        <begin position="63"/>
        <end position="127"/>
    </location>
</feature>
<keyword evidence="2" id="KW-0255">Endonuclease</keyword>
<dbReference type="RefSeq" id="WP_109060437.1">
    <property type="nucleotide sequence ID" value="NZ_QETA01000001.1"/>
</dbReference>
<dbReference type="GO" id="GO:0005524">
    <property type="term" value="F:ATP binding"/>
    <property type="evidence" value="ECO:0007669"/>
    <property type="project" value="UniProtKB-KW"/>
</dbReference>
<dbReference type="GO" id="GO:0009035">
    <property type="term" value="F:type I site-specific deoxyribonuclease activity"/>
    <property type="evidence" value="ECO:0007669"/>
    <property type="project" value="UniProtKB-EC"/>
</dbReference>
<dbReference type="Pfam" id="PF04313">
    <property type="entry name" value="HSDR_N"/>
    <property type="match status" value="1"/>
</dbReference>
<gene>
    <name evidence="2" type="ORF">DD235_02355</name>
</gene>
<sequence>MEEFKRRIAAHIDHVKKVGAHCVSEETTKQALILPLLDILGFSPYDPTRVQAEYGADFPGVKATERVDYALFSNGTPVLFIEAKAHSQNLNNHCPQLSRYYNATPEVAVAAITNGREWRFFTDLVNRNIMDSAPFLIVDFENPDDDVAEQLRRFHYDQLEAGALRALAEENIYLTSFKDAITSSLRDCDLDFVRYVASRANVQRQLNARFLESIQPLVVQAVAQSVSAMVATSLSRPTKMEEAPAPEIVPDEDAPVIDPSNDKIVTTAEERRLFEISQDILPGENLSMRDTETYFSVVLDGKSNRWLFRFWGDKRQPSIQFIEPITEAHQVEAERAGMELAKNGQILLGKPEDLYRLAGIVRDALTYCKNNDNFRRTSKRSADGDEG</sequence>
<dbReference type="Gene3D" id="3.90.1570.30">
    <property type="match status" value="1"/>
</dbReference>
<reference evidence="3" key="1">
    <citation type="submission" date="2018-05" db="EMBL/GenBank/DDBJ databases">
        <authorList>
            <person name="Li Y."/>
        </authorList>
    </citation>
    <scope>NUCLEOTIDE SEQUENCE [LARGE SCALE GENOMIC DNA]</scope>
    <source>
        <strain evidence="3">3d-2-2</strain>
    </source>
</reference>
<dbReference type="InterPro" id="IPR007409">
    <property type="entry name" value="Restrct_endonuc_type1_HsdR_N"/>
</dbReference>
<dbReference type="AlphaFoldDB" id="A0A2V1K1Q3"/>
<name>A0A2V1K1Q3_9BURK</name>
<keyword evidence="2" id="KW-0540">Nuclease</keyword>
<protein>
    <submittedName>
        <fullName evidence="2">Type I restriction endonuclease subunit R</fullName>
    </submittedName>
</protein>
<evidence type="ECO:0000313" key="2">
    <source>
        <dbReference type="EMBL" id="PWF25031.1"/>
    </source>
</evidence>
<dbReference type="GO" id="GO:0003677">
    <property type="term" value="F:DNA binding"/>
    <property type="evidence" value="ECO:0007669"/>
    <property type="project" value="UniProtKB-KW"/>
</dbReference>
<accession>A0A2V1K1Q3</accession>
<organism evidence="2 3">
    <name type="scientific">Corticimicrobacter populi</name>
    <dbReference type="NCBI Taxonomy" id="2175229"/>
    <lineage>
        <taxon>Bacteria</taxon>
        <taxon>Pseudomonadati</taxon>
        <taxon>Pseudomonadota</taxon>
        <taxon>Betaproteobacteria</taxon>
        <taxon>Burkholderiales</taxon>
        <taxon>Alcaligenaceae</taxon>
        <taxon>Corticimicrobacter</taxon>
    </lineage>
</organism>
<evidence type="ECO:0000259" key="1">
    <source>
        <dbReference type="Pfam" id="PF04313"/>
    </source>
</evidence>
<keyword evidence="2" id="KW-0378">Hydrolase</keyword>
<keyword evidence="3" id="KW-1185">Reference proteome</keyword>
<comment type="caution">
    <text evidence="2">The sequence shown here is derived from an EMBL/GenBank/DDBJ whole genome shotgun (WGS) entry which is preliminary data.</text>
</comment>
<evidence type="ECO:0000313" key="3">
    <source>
        <dbReference type="Proteomes" id="UP000245212"/>
    </source>
</evidence>
<proteinExistence type="predicted"/>
<dbReference type="Proteomes" id="UP000245212">
    <property type="component" value="Unassembled WGS sequence"/>
</dbReference>
<dbReference type="EMBL" id="QETA01000001">
    <property type="protein sequence ID" value="PWF25031.1"/>
    <property type="molecule type" value="Genomic_DNA"/>
</dbReference>
<dbReference type="GO" id="GO:0009307">
    <property type="term" value="P:DNA restriction-modification system"/>
    <property type="evidence" value="ECO:0007669"/>
    <property type="project" value="UniProtKB-KW"/>
</dbReference>